<dbReference type="Gene3D" id="3.40.50.720">
    <property type="entry name" value="NAD(P)-binding Rossmann-like Domain"/>
    <property type="match status" value="1"/>
</dbReference>
<gene>
    <name evidence="8" type="primary">cysG_1</name>
    <name evidence="8" type="ORF">J40TS1_25760</name>
</gene>
<name>A0A919YRE0_9BACL</name>
<dbReference type="InterPro" id="IPR036291">
    <property type="entry name" value="NAD(P)-bd_dom_sf"/>
</dbReference>
<dbReference type="InterPro" id="IPR028281">
    <property type="entry name" value="Sirohaem_synthase_central"/>
</dbReference>
<evidence type="ECO:0000256" key="4">
    <source>
        <dbReference type="ARBA" id="ARBA00023027"/>
    </source>
</evidence>
<dbReference type="EMBL" id="BOSE01000004">
    <property type="protein sequence ID" value="GIP16934.1"/>
    <property type="molecule type" value="Genomic_DNA"/>
</dbReference>
<keyword evidence="5" id="KW-0627">Porphyrin biosynthesis</keyword>
<evidence type="ECO:0000256" key="2">
    <source>
        <dbReference type="ARBA" id="ARBA00012400"/>
    </source>
</evidence>
<dbReference type="GO" id="GO:0019354">
    <property type="term" value="P:siroheme biosynthetic process"/>
    <property type="evidence" value="ECO:0007669"/>
    <property type="project" value="InterPro"/>
</dbReference>
<evidence type="ECO:0000313" key="8">
    <source>
        <dbReference type="EMBL" id="GIP16934.1"/>
    </source>
</evidence>
<evidence type="ECO:0000256" key="6">
    <source>
        <dbReference type="ARBA" id="ARBA00047561"/>
    </source>
</evidence>
<evidence type="ECO:0000256" key="1">
    <source>
        <dbReference type="ARBA" id="ARBA00005010"/>
    </source>
</evidence>
<sequence length="223" mass="24699">MMDEVYPIMLRLGRQRVVVVGGGSIAARKVNGLLQGGAQSVTVIAPQLCEKLQQLADEGSICWQAKRYEKSVLKSAGLVFAATDDRRLNEQISNDALNCDILVCNVSDGEQGSFITPAVARSNELTVAISSGGSSPALVKHMKRELEHNYLPHYDQAQQLLKRLRADVLRTDMNARQRQHLLSLAVSEAVEAAEQPYETWYASLYNRTVQVEGEDAENERENN</sequence>
<dbReference type="GO" id="GO:0043115">
    <property type="term" value="F:precorrin-2 dehydrogenase activity"/>
    <property type="evidence" value="ECO:0007669"/>
    <property type="project" value="UniProtKB-EC"/>
</dbReference>
<comment type="pathway">
    <text evidence="1">Porphyrin-containing compound metabolism; siroheme biosynthesis; sirohydrochlorin from precorrin-2: step 1/1.</text>
</comment>
<dbReference type="SUPFAM" id="SSF51735">
    <property type="entry name" value="NAD(P)-binding Rossmann-fold domains"/>
    <property type="match status" value="1"/>
</dbReference>
<dbReference type="NCBIfam" id="TIGR01470">
    <property type="entry name" value="cysG_Nterm"/>
    <property type="match status" value="1"/>
</dbReference>
<dbReference type="Proteomes" id="UP000683139">
    <property type="component" value="Unassembled WGS sequence"/>
</dbReference>
<protein>
    <recommendedName>
        <fullName evidence="2">precorrin-2 dehydrogenase</fullName>
        <ecNumber evidence="2">1.3.1.76</ecNumber>
    </recommendedName>
</protein>
<evidence type="ECO:0000256" key="5">
    <source>
        <dbReference type="ARBA" id="ARBA00023244"/>
    </source>
</evidence>
<organism evidence="8 9">
    <name type="scientific">Paenibacillus montaniterrae</name>
    <dbReference type="NCBI Taxonomy" id="429341"/>
    <lineage>
        <taxon>Bacteria</taxon>
        <taxon>Bacillati</taxon>
        <taxon>Bacillota</taxon>
        <taxon>Bacilli</taxon>
        <taxon>Bacillales</taxon>
        <taxon>Paenibacillaceae</taxon>
        <taxon>Paenibacillus</taxon>
    </lineage>
</organism>
<dbReference type="GO" id="GO:0004325">
    <property type="term" value="F:ferrochelatase activity"/>
    <property type="evidence" value="ECO:0007669"/>
    <property type="project" value="InterPro"/>
</dbReference>
<dbReference type="PANTHER" id="PTHR35330:SF1">
    <property type="entry name" value="SIROHEME BIOSYNTHESIS PROTEIN MET8"/>
    <property type="match status" value="1"/>
</dbReference>
<evidence type="ECO:0000313" key="9">
    <source>
        <dbReference type="Proteomes" id="UP000683139"/>
    </source>
</evidence>
<dbReference type="InterPro" id="IPR006367">
    <property type="entry name" value="Sirohaem_synthase_N"/>
</dbReference>
<keyword evidence="9" id="KW-1185">Reference proteome</keyword>
<comment type="catalytic activity">
    <reaction evidence="6">
        <text>precorrin-2 + NAD(+) = sirohydrochlorin + NADH + 2 H(+)</text>
        <dbReference type="Rhea" id="RHEA:15613"/>
        <dbReference type="ChEBI" id="CHEBI:15378"/>
        <dbReference type="ChEBI" id="CHEBI:57540"/>
        <dbReference type="ChEBI" id="CHEBI:57945"/>
        <dbReference type="ChEBI" id="CHEBI:58351"/>
        <dbReference type="ChEBI" id="CHEBI:58827"/>
        <dbReference type="EC" id="1.3.1.76"/>
    </reaction>
</comment>
<accession>A0A919YRE0</accession>
<dbReference type="SUPFAM" id="SSF75615">
    <property type="entry name" value="Siroheme synthase middle domains-like"/>
    <property type="match status" value="1"/>
</dbReference>
<feature type="domain" description="Siroheme synthase central" evidence="7">
    <location>
        <begin position="125"/>
        <end position="148"/>
    </location>
</feature>
<dbReference type="Pfam" id="PF14824">
    <property type="entry name" value="Sirohm_synth_M"/>
    <property type="match status" value="1"/>
</dbReference>
<dbReference type="Pfam" id="PF13241">
    <property type="entry name" value="NAD_binding_7"/>
    <property type="match status" value="1"/>
</dbReference>
<reference evidence="8" key="1">
    <citation type="submission" date="2021-03" db="EMBL/GenBank/DDBJ databases">
        <title>Antimicrobial resistance genes in bacteria isolated from Japanese honey, and their potential for conferring macrolide and lincosamide resistance in the American foulbrood pathogen Paenibacillus larvae.</title>
        <authorList>
            <person name="Okamoto M."/>
            <person name="Kumagai M."/>
            <person name="Kanamori H."/>
            <person name="Takamatsu D."/>
        </authorList>
    </citation>
    <scope>NUCLEOTIDE SEQUENCE</scope>
    <source>
        <strain evidence="8">J40TS1</strain>
    </source>
</reference>
<evidence type="ECO:0000259" key="7">
    <source>
        <dbReference type="Pfam" id="PF14824"/>
    </source>
</evidence>
<dbReference type="InterPro" id="IPR042518">
    <property type="entry name" value="SirC_C"/>
</dbReference>
<dbReference type="InterPro" id="IPR028161">
    <property type="entry name" value="Met8-like"/>
</dbReference>
<keyword evidence="3" id="KW-0560">Oxidoreductase</keyword>
<dbReference type="EC" id="1.3.1.76" evidence="2"/>
<evidence type="ECO:0000256" key="3">
    <source>
        <dbReference type="ARBA" id="ARBA00023002"/>
    </source>
</evidence>
<comment type="caution">
    <text evidence="8">The sequence shown here is derived from an EMBL/GenBank/DDBJ whole genome shotgun (WGS) entry which is preliminary data.</text>
</comment>
<dbReference type="AlphaFoldDB" id="A0A919YRE0"/>
<dbReference type="Gene3D" id="1.10.8.610">
    <property type="entry name" value="SirC, precorrin-2 dehydrogenase, C-terminal helical domain-like"/>
    <property type="match status" value="1"/>
</dbReference>
<dbReference type="PANTHER" id="PTHR35330">
    <property type="entry name" value="SIROHEME BIOSYNTHESIS PROTEIN MET8"/>
    <property type="match status" value="1"/>
</dbReference>
<keyword evidence="4" id="KW-0520">NAD</keyword>
<proteinExistence type="predicted"/>